<dbReference type="InterPro" id="IPR008778">
    <property type="entry name" value="Pirin_C_dom"/>
</dbReference>
<sequence>MTQADMQLITGKSVVLGEGMGIVRTVPTVQRRQIGAWCFLDHFGPVDVGTPDSGRQGMRVGPHPHIGLQTVTWLLSGEILHRDSLGSLQVIRPGQLNLMTSGRGISHSEESPAQRSPVLHGAQMWIALPEHARHCAPAFAHHAALPVVEHQGLRVTVMLGEALGERSPGIIYSPLVGLELHGADAAEASLPLDARFEYGLEVLEGELSVAGETLRPGQLLYLGAGRTSLSLQAGAGFRALLLGGEPMGEDLLVWWNFVGRTREELTQACREWNDRDGYFAREYGQVLGYDGTPLTAPMPPWAG</sequence>
<comment type="caution">
    <text evidence="6">The sequence shown here is derived from an EMBL/GenBank/DDBJ whole genome shotgun (WGS) entry which is preliminary data.</text>
</comment>
<evidence type="ECO:0000313" key="6">
    <source>
        <dbReference type="EMBL" id="PQA46768.1"/>
    </source>
</evidence>
<feature type="binding site" evidence="2">
    <location>
        <position position="65"/>
    </location>
    <ligand>
        <name>Fe cation</name>
        <dbReference type="ChEBI" id="CHEBI:24875"/>
    </ligand>
</feature>
<dbReference type="CDD" id="cd02909">
    <property type="entry name" value="cupin_pirin_N"/>
    <property type="match status" value="1"/>
</dbReference>
<evidence type="ECO:0000256" key="3">
    <source>
        <dbReference type="RuleBase" id="RU003457"/>
    </source>
</evidence>
<dbReference type="Pfam" id="PF02678">
    <property type="entry name" value="Pirin"/>
    <property type="match status" value="1"/>
</dbReference>
<keyword evidence="2" id="KW-0479">Metal-binding</keyword>
<dbReference type="GO" id="GO:0046872">
    <property type="term" value="F:metal ion binding"/>
    <property type="evidence" value="ECO:0007669"/>
    <property type="project" value="UniProtKB-KW"/>
</dbReference>
<feature type="binding site" evidence="2">
    <location>
        <position position="63"/>
    </location>
    <ligand>
        <name>Fe cation</name>
        <dbReference type="ChEBI" id="CHEBI:24875"/>
    </ligand>
</feature>
<dbReference type="InterPro" id="IPR003829">
    <property type="entry name" value="Pirin_N_dom"/>
</dbReference>
<keyword evidence="7" id="KW-1185">Reference proteome</keyword>
<feature type="binding site" evidence="2">
    <location>
        <position position="109"/>
    </location>
    <ligand>
        <name>Fe cation</name>
        <dbReference type="ChEBI" id="CHEBI:24875"/>
    </ligand>
</feature>
<name>A0A2P6AT82_9GAMM</name>
<evidence type="ECO:0000313" key="7">
    <source>
        <dbReference type="Proteomes" id="UP000243900"/>
    </source>
</evidence>
<gene>
    <name evidence="6" type="ORF">C5O18_04125</name>
</gene>
<dbReference type="PANTHER" id="PTHR13903">
    <property type="entry name" value="PIRIN-RELATED"/>
    <property type="match status" value="1"/>
</dbReference>
<dbReference type="SUPFAM" id="SSF51182">
    <property type="entry name" value="RmlC-like cupins"/>
    <property type="match status" value="1"/>
</dbReference>
<protein>
    <submittedName>
        <fullName evidence="6">Pirin</fullName>
    </submittedName>
</protein>
<comment type="cofactor">
    <cofactor evidence="2">
        <name>Fe cation</name>
        <dbReference type="ChEBI" id="CHEBI:24875"/>
    </cofactor>
    <text evidence="2">Binds 1 Fe cation per subunit.</text>
</comment>
<dbReference type="Pfam" id="PF05726">
    <property type="entry name" value="Pirin_C"/>
    <property type="match status" value="1"/>
</dbReference>
<dbReference type="OrthoDB" id="9780903at2"/>
<evidence type="ECO:0000259" key="4">
    <source>
        <dbReference type="Pfam" id="PF02678"/>
    </source>
</evidence>
<reference evidence="7" key="1">
    <citation type="submission" date="2018-02" db="EMBL/GenBank/DDBJ databases">
        <title>Genome sequencing of Solimonas sp. HR-BB.</title>
        <authorList>
            <person name="Lee Y."/>
            <person name="Jeon C.O."/>
        </authorList>
    </citation>
    <scope>NUCLEOTIDE SEQUENCE [LARGE SCALE GENOMIC DNA]</scope>
    <source>
        <strain evidence="7">HR-E</strain>
    </source>
</reference>
<keyword evidence="2" id="KW-0408">Iron</keyword>
<dbReference type="InterPro" id="IPR012093">
    <property type="entry name" value="Pirin"/>
</dbReference>
<accession>A0A2P6AT82</accession>
<feature type="domain" description="Pirin N-terminal" evidence="4">
    <location>
        <begin position="26"/>
        <end position="126"/>
    </location>
</feature>
<dbReference type="Gene3D" id="2.60.120.10">
    <property type="entry name" value="Jelly Rolls"/>
    <property type="match status" value="2"/>
</dbReference>
<evidence type="ECO:0000256" key="2">
    <source>
        <dbReference type="PIRSR" id="PIRSR006232-1"/>
    </source>
</evidence>
<dbReference type="InterPro" id="IPR011051">
    <property type="entry name" value="RmlC_Cupin_sf"/>
</dbReference>
<dbReference type="PANTHER" id="PTHR13903:SF8">
    <property type="entry name" value="PIRIN"/>
    <property type="match status" value="1"/>
</dbReference>
<comment type="similarity">
    <text evidence="1 3">Belongs to the pirin family.</text>
</comment>
<dbReference type="RefSeq" id="WP_105191712.1">
    <property type="nucleotide sequence ID" value="NZ_PTQZ01000065.1"/>
</dbReference>
<dbReference type="InterPro" id="IPR014710">
    <property type="entry name" value="RmlC-like_jellyroll"/>
</dbReference>
<dbReference type="EMBL" id="PTQZ01000065">
    <property type="protein sequence ID" value="PQA46768.1"/>
    <property type="molecule type" value="Genomic_DNA"/>
</dbReference>
<dbReference type="Proteomes" id="UP000243900">
    <property type="component" value="Unassembled WGS sequence"/>
</dbReference>
<dbReference type="PIRSF" id="PIRSF006232">
    <property type="entry name" value="Pirin"/>
    <property type="match status" value="1"/>
</dbReference>
<feature type="binding site" evidence="2">
    <location>
        <position position="107"/>
    </location>
    <ligand>
        <name>Fe cation</name>
        <dbReference type="ChEBI" id="CHEBI:24875"/>
    </ligand>
</feature>
<organism evidence="6 7">
    <name type="scientific">Amnimonas aquatica</name>
    <dbReference type="NCBI Taxonomy" id="2094561"/>
    <lineage>
        <taxon>Bacteria</taxon>
        <taxon>Pseudomonadati</taxon>
        <taxon>Pseudomonadota</taxon>
        <taxon>Gammaproteobacteria</taxon>
        <taxon>Moraxellales</taxon>
        <taxon>Moraxellaceae</taxon>
        <taxon>Amnimonas</taxon>
    </lineage>
</organism>
<dbReference type="AlphaFoldDB" id="A0A2P6AT82"/>
<evidence type="ECO:0000256" key="1">
    <source>
        <dbReference type="ARBA" id="ARBA00008416"/>
    </source>
</evidence>
<proteinExistence type="inferred from homology"/>
<dbReference type="CDD" id="cd02247">
    <property type="entry name" value="cupin_pirin_C"/>
    <property type="match status" value="1"/>
</dbReference>
<evidence type="ECO:0000259" key="5">
    <source>
        <dbReference type="Pfam" id="PF05726"/>
    </source>
</evidence>
<feature type="domain" description="Pirin C-terminal" evidence="5">
    <location>
        <begin position="183"/>
        <end position="274"/>
    </location>
</feature>